<organism evidence="1 2">
    <name type="scientific">Phlebia brevispora</name>
    <dbReference type="NCBI Taxonomy" id="194682"/>
    <lineage>
        <taxon>Eukaryota</taxon>
        <taxon>Fungi</taxon>
        <taxon>Dikarya</taxon>
        <taxon>Basidiomycota</taxon>
        <taxon>Agaricomycotina</taxon>
        <taxon>Agaricomycetes</taxon>
        <taxon>Polyporales</taxon>
        <taxon>Meruliaceae</taxon>
        <taxon>Phlebia</taxon>
    </lineage>
</organism>
<accession>A0ACC1SXP3</accession>
<reference evidence="1" key="1">
    <citation type="submission" date="2022-07" db="EMBL/GenBank/DDBJ databases">
        <title>Genome Sequence of Phlebia brevispora.</title>
        <authorList>
            <person name="Buettner E."/>
        </authorList>
    </citation>
    <scope>NUCLEOTIDE SEQUENCE</scope>
    <source>
        <strain evidence="1">MPL23</strain>
    </source>
</reference>
<dbReference type="Proteomes" id="UP001148662">
    <property type="component" value="Unassembled WGS sequence"/>
</dbReference>
<comment type="caution">
    <text evidence="1">The sequence shown here is derived from an EMBL/GenBank/DDBJ whole genome shotgun (WGS) entry which is preliminary data.</text>
</comment>
<name>A0ACC1SXP3_9APHY</name>
<sequence>MLAEDTLPSTQTSAESLEDVQLPDQLAKLSACIDASPEVLATGSKDLQVAALQAAKYVFDLALQSESKSRAVITELLSSLSPSMAPQTRSQAASLQAKAGAVPEVKAPVLEETPLPELCVDGMDKEQIWAQLELRNKTVTEILEFALESTGELPESDDGQAEGSLMKRHNGLTGDDDEDEDEDMDFDDENEDEDQDDSDEDEDEDQDDTDEEEEDGEEGDMDLGENVTTLRDSSDDREDQDEDEDGMALDASGPRRPSRRKGKGHPELDDGFFDLATFNAQTEAAEARNVSRGRLDDDDDDEEDWEDEINLFASVDGVEDEDDATSESLLPPFMLRIRRLAVITSELYYKDFFAPPSRKAIKSQRHQSAACSSSEPIQTAVRFSDEVRVKKIKAKGKNLPVSTTFDLISEEDNEDEEFGEKMVDSEDDDESEDEESQQDSGSDDEESGDEGQQVLKEEDAEGSEEGWDTRETIERFRDDLFADEETEEDTDLSAHEKRLAAIKEEIAALEAENVEAKHWTLMGEATSRSRPQNALLEEDLEFDRVMKSVPVITEEVVHSLEERIKARILDNRFDDVVRKRPVDDKPFLPSRLLDLQDTKSKQSLAEIYEDDYMASKTGGVAGEDRDGKLKKEHEEIEKIWEALCAKIDALSNAHFTPKAPKASISTVSNIASATLESALPTTKATSTMLAPEEVFTTSASDLRAKSELTPAEKRALHNKQKKAKRKARDLLEKSVDQFARMKGRQSVNKQKEVALKNVVKSGKGVTVIGKKNQDLLKDGGKKART</sequence>
<gene>
    <name evidence="1" type="ORF">NM688_g5303</name>
</gene>
<proteinExistence type="predicted"/>
<evidence type="ECO:0000313" key="1">
    <source>
        <dbReference type="EMBL" id="KAJ3548405.1"/>
    </source>
</evidence>
<evidence type="ECO:0000313" key="2">
    <source>
        <dbReference type="Proteomes" id="UP001148662"/>
    </source>
</evidence>
<keyword evidence="2" id="KW-1185">Reference proteome</keyword>
<protein>
    <submittedName>
        <fullName evidence="1">Uncharacterized protein</fullName>
    </submittedName>
</protein>
<dbReference type="EMBL" id="JANHOG010000963">
    <property type="protein sequence ID" value="KAJ3548405.1"/>
    <property type="molecule type" value="Genomic_DNA"/>
</dbReference>